<dbReference type="Gene3D" id="3.10.180.10">
    <property type="entry name" value="2,3-Dihydroxybiphenyl 1,2-Dioxygenase, domain 1"/>
    <property type="match status" value="2"/>
</dbReference>
<dbReference type="PANTHER" id="PTHR33990">
    <property type="entry name" value="PROTEIN YJDN-RELATED"/>
    <property type="match status" value="1"/>
</dbReference>
<dbReference type="PANTHER" id="PTHR33990:SF1">
    <property type="entry name" value="PROTEIN YJDN"/>
    <property type="match status" value="1"/>
</dbReference>
<evidence type="ECO:0000259" key="1">
    <source>
        <dbReference type="Pfam" id="PF00903"/>
    </source>
</evidence>
<dbReference type="Pfam" id="PF00903">
    <property type="entry name" value="Glyoxalase"/>
    <property type="match status" value="1"/>
</dbReference>
<dbReference type="EMBL" id="JAEHFY010000010">
    <property type="protein sequence ID" value="MBK0382992.1"/>
    <property type="molecule type" value="Genomic_DNA"/>
</dbReference>
<organism evidence="3 4">
    <name type="scientific">Pedobacter segetis</name>
    <dbReference type="NCBI Taxonomy" id="2793069"/>
    <lineage>
        <taxon>Bacteria</taxon>
        <taxon>Pseudomonadati</taxon>
        <taxon>Bacteroidota</taxon>
        <taxon>Sphingobacteriia</taxon>
        <taxon>Sphingobacteriales</taxon>
        <taxon>Sphingobacteriaceae</taxon>
        <taxon>Pedobacter</taxon>
    </lineage>
</organism>
<gene>
    <name evidence="3" type="ORF">I5M32_08470</name>
</gene>
<proteinExistence type="predicted"/>
<dbReference type="InterPro" id="IPR004360">
    <property type="entry name" value="Glyas_Fos-R_dOase_dom"/>
</dbReference>
<evidence type="ECO:0000259" key="2">
    <source>
        <dbReference type="Pfam" id="PF06983"/>
    </source>
</evidence>
<dbReference type="InterPro" id="IPR028973">
    <property type="entry name" value="PhnB-like"/>
</dbReference>
<keyword evidence="4" id="KW-1185">Reference proteome</keyword>
<dbReference type="Proteomes" id="UP000660024">
    <property type="component" value="Unassembled WGS sequence"/>
</dbReference>
<reference evidence="3 4" key="1">
    <citation type="submission" date="2020-12" db="EMBL/GenBank/DDBJ databases">
        <title>Bacterial novel species Pedobacter sp. SD-b isolated from soil.</title>
        <authorList>
            <person name="Jung H.-Y."/>
        </authorList>
    </citation>
    <scope>NUCLEOTIDE SEQUENCE [LARGE SCALE GENOMIC DNA]</scope>
    <source>
        <strain evidence="3 4">SD-b</strain>
    </source>
</reference>
<evidence type="ECO:0000313" key="4">
    <source>
        <dbReference type="Proteomes" id="UP000660024"/>
    </source>
</evidence>
<dbReference type="SUPFAM" id="SSF54593">
    <property type="entry name" value="Glyoxalase/Bleomycin resistance protein/Dihydroxybiphenyl dioxygenase"/>
    <property type="match status" value="2"/>
</dbReference>
<name>A0ABS1BJL4_9SPHI</name>
<dbReference type="Pfam" id="PF06983">
    <property type="entry name" value="3-dmu-9_3-mt"/>
    <property type="match status" value="1"/>
</dbReference>
<feature type="domain" description="Glyoxalase/fosfomycin resistance/dioxygenase" evidence="1">
    <location>
        <begin position="11"/>
        <end position="134"/>
    </location>
</feature>
<dbReference type="InterPro" id="IPR029068">
    <property type="entry name" value="Glyas_Bleomycin-R_OHBP_Dase"/>
</dbReference>
<dbReference type="RefSeq" id="WP_200585799.1">
    <property type="nucleotide sequence ID" value="NZ_JAEHFY010000010.1"/>
</dbReference>
<evidence type="ECO:0000313" key="3">
    <source>
        <dbReference type="EMBL" id="MBK0382992.1"/>
    </source>
</evidence>
<accession>A0ABS1BJL4</accession>
<protein>
    <submittedName>
        <fullName evidence="3">VOC family protein</fullName>
    </submittedName>
</protein>
<comment type="caution">
    <text evidence="3">The sequence shown here is derived from an EMBL/GenBank/DDBJ whole genome shotgun (WGS) entry which is preliminary data.</text>
</comment>
<sequence length="297" mass="34128">MRIVNPWINFNGNAEEAFTFYKSVFGGEFTKIIRFKDLAGTDFSIAKKEANKIMHIALPIGNNNTLMGNDVPEIMGPTNENENRSKISVSTESREDADKIFKGLSAGGNVEGNMDESPWGTYAGMFRDKYGIEWIVEFNPDKNRENETKKSKITPALWFHTQNGKMEHVTDYYSKIFENNFMANQPMPLGETPSGYAEMCNIKLFGNDYLWMTTAVEHHKFNDTFAVMIHCKDQAEIDKYWDYFTREGKESMCGWCMDKFGLRWQIIPENLGALMSKPNAGQVMGRQKKIVIKEYMQ</sequence>
<dbReference type="CDD" id="cd06588">
    <property type="entry name" value="PhnB_like"/>
    <property type="match status" value="1"/>
</dbReference>
<feature type="domain" description="PhnB-like" evidence="2">
    <location>
        <begin position="152"/>
        <end position="267"/>
    </location>
</feature>